<dbReference type="InterPro" id="IPR010997">
    <property type="entry name" value="HRDC-like_sf"/>
</dbReference>
<dbReference type="GO" id="GO:0006281">
    <property type="term" value="P:DNA repair"/>
    <property type="evidence" value="ECO:0007669"/>
    <property type="project" value="InterPro"/>
</dbReference>
<dbReference type="Gene3D" id="1.10.150.80">
    <property type="entry name" value="HRDC domain"/>
    <property type="match status" value="1"/>
</dbReference>
<dbReference type="Gene3D" id="3.40.50.300">
    <property type="entry name" value="P-loop containing nucleotide triphosphate hydrolases"/>
    <property type="match status" value="2"/>
</dbReference>
<dbReference type="EMBL" id="SMFL01000002">
    <property type="protein sequence ID" value="TDE17137.1"/>
    <property type="molecule type" value="Genomic_DNA"/>
</dbReference>
<evidence type="ECO:0000259" key="1">
    <source>
        <dbReference type="PROSITE" id="PS50967"/>
    </source>
</evidence>
<dbReference type="InterPro" id="IPR027417">
    <property type="entry name" value="P-loop_NTPase"/>
</dbReference>
<comment type="caution">
    <text evidence="2">The sequence shown here is derived from an EMBL/GenBank/DDBJ whole genome shotgun (WGS) entry which is preliminary data.</text>
</comment>
<evidence type="ECO:0000313" key="3">
    <source>
        <dbReference type="Proteomes" id="UP000294850"/>
    </source>
</evidence>
<reference evidence="2 3" key="1">
    <citation type="submission" date="2019-03" db="EMBL/GenBank/DDBJ databases">
        <title>Dyadobacter AR-3-6 sp. nov., isolated from arctic soil.</title>
        <authorList>
            <person name="Chaudhary D.K."/>
        </authorList>
    </citation>
    <scope>NUCLEOTIDE SEQUENCE [LARGE SCALE GENOMIC DNA]</scope>
    <source>
        <strain evidence="2 3">AR-3-6</strain>
    </source>
</reference>
<gene>
    <name evidence="2" type="ORF">E0F88_04335</name>
</gene>
<keyword evidence="2" id="KW-0547">Nucleotide-binding</keyword>
<dbReference type="Proteomes" id="UP000294850">
    <property type="component" value="Unassembled WGS sequence"/>
</dbReference>
<dbReference type="GO" id="GO:0003676">
    <property type="term" value="F:nucleic acid binding"/>
    <property type="evidence" value="ECO:0007669"/>
    <property type="project" value="InterPro"/>
</dbReference>
<keyword evidence="3" id="KW-1185">Reference proteome</keyword>
<dbReference type="GO" id="GO:0003678">
    <property type="term" value="F:DNA helicase activity"/>
    <property type="evidence" value="ECO:0007669"/>
    <property type="project" value="InterPro"/>
</dbReference>
<keyword evidence="2" id="KW-0347">Helicase</keyword>
<evidence type="ECO:0000313" key="2">
    <source>
        <dbReference type="EMBL" id="TDE17137.1"/>
    </source>
</evidence>
<dbReference type="GO" id="GO:0000723">
    <property type="term" value="P:telomere maintenance"/>
    <property type="evidence" value="ECO:0007669"/>
    <property type="project" value="InterPro"/>
</dbReference>
<dbReference type="PROSITE" id="PS50967">
    <property type="entry name" value="HRDC"/>
    <property type="match status" value="1"/>
</dbReference>
<dbReference type="Gene3D" id="2.30.30.940">
    <property type="match status" value="1"/>
</dbReference>
<keyword evidence="2" id="KW-0378">Hydrolase</keyword>
<dbReference type="InterPro" id="IPR002121">
    <property type="entry name" value="HRDC_dom"/>
</dbReference>
<dbReference type="CDD" id="cd18809">
    <property type="entry name" value="SF1_C_RecD"/>
    <property type="match status" value="1"/>
</dbReference>
<dbReference type="InterPro" id="IPR051055">
    <property type="entry name" value="PIF1_helicase"/>
</dbReference>
<sequence length="700" mass="78380">MVLNQLHELILKFVENTDKPIFLTGKAGTGKTTFLHHIRTTVSKNMAVVAPTAVAAINAQGVTLHSFFQIPFGPLRPSTESSADQAPLKQINQEKAKVLRNLNLLIIDEISMVRADTLDYIDSILRQVRASSRPFGGVQLLMIGDPYQLPPVYQNDWPVLSKFYSGPYFFDSLVFNKFPFLTFELTQVFRQKDPVFIDILNGVRNGKSDSSMFAKLNARRQAVDTNVLTDYVTLSTHNKLVNDINQLRLSQLPGEAHVFKAIVSGEFPKEAFPAEEELVLKEGAFVMFIKNDTSGKKQYYNGRTGRVTSIEDRRIRITFPDDGSDIIASPEIWQNVKYALSDTDGKIKESSEGSFAQFPLRLAWAITIHKSQGLSFEKAIIDVSAAFAHGQTYVALSRCRSLEGVILNEPVKQENIFSDPLIVSFMQKALSEKPDMGLLNQTILDSDQQALLDLFDFSVLYGSWKLFQILLQTNVSEESALSDRSREVNTILTDEIVKVSNRFVKNDLSVLLTGSGIWQSDAAMDRLKKAAGYFFSILEKLGETIMLIYSEKISGDVTVDFYPGLNHLLLNLTMKKAAFDILPEASSGKDISDTLMLAGASFQPVILELNPKKRPKEIEIINPKLYEQLVAWREKIALQRGVQQYAFVSDAVLREISAKLPRSLSQLSQVKNFGEVKATDFGSELLRVIGNYLGENELLF</sequence>
<name>A0A4R5DTN3_9BACT</name>
<dbReference type="InterPro" id="IPR010285">
    <property type="entry name" value="DNA_helicase_pif1-like_DEAD"/>
</dbReference>
<dbReference type="FunFam" id="3.40.50.300:FF:001498">
    <property type="entry name" value="ATP-dependent DNA helicase"/>
    <property type="match status" value="1"/>
</dbReference>
<dbReference type="SUPFAM" id="SSF47819">
    <property type="entry name" value="HRDC-like"/>
    <property type="match status" value="1"/>
</dbReference>
<proteinExistence type="predicted"/>
<dbReference type="Pfam" id="PF00570">
    <property type="entry name" value="HRDC"/>
    <property type="match status" value="1"/>
</dbReference>
<dbReference type="GO" id="GO:0000166">
    <property type="term" value="F:nucleotide binding"/>
    <property type="evidence" value="ECO:0007669"/>
    <property type="project" value="InterPro"/>
</dbReference>
<feature type="domain" description="HRDC" evidence="1">
    <location>
        <begin position="619"/>
        <end position="699"/>
    </location>
</feature>
<dbReference type="OrthoDB" id="9763659at2"/>
<keyword evidence="2" id="KW-0067">ATP-binding</keyword>
<dbReference type="SUPFAM" id="SSF52540">
    <property type="entry name" value="P-loop containing nucleoside triphosphate hydrolases"/>
    <property type="match status" value="2"/>
</dbReference>
<dbReference type="Pfam" id="PF05970">
    <property type="entry name" value="PIF1"/>
    <property type="match status" value="1"/>
</dbReference>
<dbReference type="SMART" id="SM00341">
    <property type="entry name" value="HRDC"/>
    <property type="match status" value="1"/>
</dbReference>
<accession>A0A4R5DTN3</accession>
<dbReference type="PANTHER" id="PTHR47642:SF5">
    <property type="entry name" value="ATP-DEPENDENT DNA HELICASE"/>
    <property type="match status" value="1"/>
</dbReference>
<protein>
    <submittedName>
        <fullName evidence="2">Helicase</fullName>
    </submittedName>
</protein>
<organism evidence="2 3">
    <name type="scientific">Dyadobacter psychrotolerans</name>
    <dbReference type="NCBI Taxonomy" id="2541721"/>
    <lineage>
        <taxon>Bacteria</taxon>
        <taxon>Pseudomonadati</taxon>
        <taxon>Bacteroidota</taxon>
        <taxon>Cytophagia</taxon>
        <taxon>Cytophagales</taxon>
        <taxon>Spirosomataceae</taxon>
        <taxon>Dyadobacter</taxon>
    </lineage>
</organism>
<dbReference type="AlphaFoldDB" id="A0A4R5DTN3"/>
<dbReference type="PANTHER" id="PTHR47642">
    <property type="entry name" value="ATP-DEPENDENT DNA HELICASE"/>
    <property type="match status" value="1"/>
</dbReference>
<dbReference type="RefSeq" id="WP_131956901.1">
    <property type="nucleotide sequence ID" value="NZ_SMFL01000002.1"/>
</dbReference>
<dbReference type="InterPro" id="IPR044876">
    <property type="entry name" value="HRDC_dom_sf"/>
</dbReference>